<organism evidence="2 4">
    <name type="scientific">Trichococcus ilyis</name>
    <dbReference type="NCBI Taxonomy" id="640938"/>
    <lineage>
        <taxon>Bacteria</taxon>
        <taxon>Bacillati</taxon>
        <taxon>Bacillota</taxon>
        <taxon>Bacilli</taxon>
        <taxon>Lactobacillales</taxon>
        <taxon>Carnobacteriaceae</taxon>
        <taxon>Trichococcus</taxon>
    </lineage>
</organism>
<dbReference type="GO" id="GO:0009100">
    <property type="term" value="P:glycoprotein metabolic process"/>
    <property type="evidence" value="ECO:0007669"/>
    <property type="project" value="UniProtKB-ARBA"/>
</dbReference>
<dbReference type="STRING" id="640938.TR210_1345"/>
<feature type="domain" description="LicD/FKTN/FKRP nucleotidyltransferase" evidence="1">
    <location>
        <begin position="2"/>
        <end position="224"/>
    </location>
</feature>
<reference evidence="3 5" key="2">
    <citation type="submission" date="2016-10" db="EMBL/GenBank/DDBJ databases">
        <authorList>
            <person name="Varghese N."/>
            <person name="Submissions S."/>
        </authorList>
    </citation>
    <scope>NUCLEOTIDE SEQUENCE [LARGE SCALE GENOMIC DNA]</scope>
    <source>
        <strain evidence="3 5">DSM 22150</strain>
    </source>
</reference>
<reference evidence="2 4" key="1">
    <citation type="submission" date="2016-02" db="EMBL/GenBank/DDBJ databases">
        <authorList>
            <person name="Wen L."/>
            <person name="He K."/>
            <person name="Yang H."/>
        </authorList>
    </citation>
    <scope>NUCLEOTIDE SEQUENCE [LARGE SCALE GENOMIC DNA]</scope>
    <source>
        <strain evidence="2">Trichococcus_R210</strain>
    </source>
</reference>
<evidence type="ECO:0000313" key="4">
    <source>
        <dbReference type="Proteomes" id="UP000076878"/>
    </source>
</evidence>
<dbReference type="PANTHER" id="PTHR43404">
    <property type="entry name" value="LIPOPOLYSACCHARIDE CHOLINEPHOSPHOTRANSFERASE LICD"/>
    <property type="match status" value="1"/>
</dbReference>
<sequence length="246" mass="28841">MGLKYSLAWGTLIGAVRHNGFIPWDDDIDILMPRRDYIMLLSKLKNLEHPKYKLYSIYNKDCYYYSVSRIVDTTTIILGEKKTIPSQCDCGVFVDIYPLDYMGNSIENAVSFFKTQSRLELLKYMALSPFQKSCSGIIHSIIKSPVFVYTKIRGYRYFEKKAEQRCERNVESKLVGCWVGNGGMKAEKLIFDTKCFEKLVLHKFEEYEFYIPEDYDTVLSNVYGDYMQFPPIEEQVGHHEYEAFRI</sequence>
<dbReference type="EMBL" id="FNYT01000007">
    <property type="protein sequence ID" value="SEJ05503.1"/>
    <property type="molecule type" value="Genomic_DNA"/>
</dbReference>
<dbReference type="PANTHER" id="PTHR43404:SF2">
    <property type="entry name" value="LIPOPOLYSACCHARIDE CHOLINEPHOSPHOTRANSFERASE LICD"/>
    <property type="match status" value="1"/>
</dbReference>
<dbReference type="Pfam" id="PF04991">
    <property type="entry name" value="LicD"/>
    <property type="match status" value="1"/>
</dbReference>
<accession>A0A143YU32</accession>
<dbReference type="Proteomes" id="UP000199280">
    <property type="component" value="Unassembled WGS sequence"/>
</dbReference>
<protein>
    <submittedName>
        <fullName evidence="2">Licd</fullName>
    </submittedName>
    <submittedName>
        <fullName evidence="3">Lipopolysaccharide cholinephosphotransferase</fullName>
    </submittedName>
</protein>
<dbReference type="Proteomes" id="UP000076878">
    <property type="component" value="Unassembled WGS sequence"/>
</dbReference>
<gene>
    <name evidence="3" type="ORF">SAMN05216375_1075</name>
    <name evidence="2" type="ORF">TR210_1345</name>
</gene>
<keyword evidence="5" id="KW-1185">Reference proteome</keyword>
<evidence type="ECO:0000259" key="1">
    <source>
        <dbReference type="Pfam" id="PF04991"/>
    </source>
</evidence>
<evidence type="ECO:0000313" key="5">
    <source>
        <dbReference type="Proteomes" id="UP000199280"/>
    </source>
</evidence>
<dbReference type="InterPro" id="IPR007074">
    <property type="entry name" value="LicD/FKTN/FKRP_NTP_transf"/>
</dbReference>
<dbReference type="AlphaFoldDB" id="A0A143YU32"/>
<dbReference type="InterPro" id="IPR052942">
    <property type="entry name" value="LPS_cholinephosphotransferase"/>
</dbReference>
<proteinExistence type="predicted"/>
<evidence type="ECO:0000313" key="2">
    <source>
        <dbReference type="EMBL" id="CZQ95890.1"/>
    </source>
</evidence>
<dbReference type="EMBL" id="FJNB01000008">
    <property type="protein sequence ID" value="CZQ95890.1"/>
    <property type="molecule type" value="Genomic_DNA"/>
</dbReference>
<name>A0A143YU32_9LACT</name>
<evidence type="ECO:0000313" key="3">
    <source>
        <dbReference type="EMBL" id="SEJ05503.1"/>
    </source>
</evidence>